<reference evidence="12 13" key="1">
    <citation type="submission" date="2017-10" db="EMBL/GenBank/DDBJ databases">
        <title>Effective Description of Clostridium neonatale sp. nov. linked to necrotizing enterocolitis in neonates and a clarification of species assignable to the genus Clostridium (Prazmowski 1880) emend. Lawson and Rainey 2016.</title>
        <authorList>
            <person name="Bernard K."/>
            <person name="Burdz T."/>
            <person name="Wiebe D."/>
            <person name="Balcewich B."/>
            <person name="Alfa M."/>
            <person name="Bernier A.-M."/>
        </authorList>
    </citation>
    <scope>NUCLEOTIDE SEQUENCE [LARGE SCALE GENOMIC DNA]</scope>
    <source>
        <strain evidence="12 13">LCDC99A005</strain>
    </source>
</reference>
<comment type="subcellular location">
    <subcellularLocation>
        <location evidence="1">Cell membrane</location>
        <topology evidence="1">Multi-pass membrane protein</topology>
    </subcellularLocation>
</comment>
<comment type="caution">
    <text evidence="12">The sequence shown here is derived from an EMBL/GenBank/DDBJ whole genome shotgun (WGS) entry which is preliminary data.</text>
</comment>
<evidence type="ECO:0000256" key="11">
    <source>
        <dbReference type="SAM" id="Phobius"/>
    </source>
</evidence>
<evidence type="ECO:0000256" key="7">
    <source>
        <dbReference type="ARBA" id="ARBA00022989"/>
    </source>
</evidence>
<feature type="transmembrane region" description="Helical" evidence="11">
    <location>
        <begin position="231"/>
        <end position="252"/>
    </location>
</feature>
<keyword evidence="13" id="KW-1185">Reference proteome</keyword>
<comment type="function">
    <text evidence="9">Part of the binding-protein-dependent transport system for D-xylose. Probably responsible for the translocation of the substrate across the membrane.</text>
</comment>
<keyword evidence="5" id="KW-0762">Sugar transport</keyword>
<feature type="transmembrane region" description="Helical" evidence="11">
    <location>
        <begin position="304"/>
        <end position="323"/>
    </location>
</feature>
<keyword evidence="8 11" id="KW-0472">Membrane</keyword>
<feature type="transmembrane region" description="Helical" evidence="11">
    <location>
        <begin position="138"/>
        <end position="159"/>
    </location>
</feature>
<dbReference type="OrthoDB" id="9813906at2"/>
<keyword evidence="3" id="KW-1003">Cell membrane</keyword>
<dbReference type="STRING" id="137838.GCA_001458595_03838"/>
<feature type="transmembrane region" description="Helical" evidence="11">
    <location>
        <begin position="33"/>
        <end position="54"/>
    </location>
</feature>
<keyword evidence="7 11" id="KW-1133">Transmembrane helix</keyword>
<evidence type="ECO:0000313" key="12">
    <source>
        <dbReference type="EMBL" id="PEG32330.1"/>
    </source>
</evidence>
<dbReference type="CDD" id="cd06579">
    <property type="entry name" value="TM_PBP1_transp_AraH_like"/>
    <property type="match status" value="1"/>
</dbReference>
<sequence length="407" mass="43008">MSEANVVTKGNMEKKNKKKEANLSVNKFIKENGMLIALLAVVVIFQILTKGIMLKPLNITNLIQQNGYVLILAVGMLLVVIIGTVDLAVGSVSAFVGAIAGVVMVNKGINPVISILIAIAIGMIVGAVQGYWIAYKDIPGFVVTLAGQLIFRGFTMIILNGKTIAPFPTSFANLGSGFIPPLFYFQIGSGYLVGSSIIVGVILSVIVLLNNLRNRKKLEKYKFDTDPMGIFIMKIAISIVVINAATIVLASYKGIPNILVIAGIIIVIYTFITTKTVFGRQVYAVGGNKKAAALSGVKVAKTQFLVFVNMGLMAALAGLAYAARVNSAQPKAGVNFELDALAACYIGGASTSGGTGRVMGAVVGGLVMGVLNNGMSLMGVDNNWQQAIKGFVLLFAVVFDLYSKKKK</sequence>
<keyword evidence="2" id="KW-0813">Transport</keyword>
<feature type="transmembrane region" description="Helical" evidence="11">
    <location>
        <begin position="112"/>
        <end position="132"/>
    </location>
</feature>
<evidence type="ECO:0000313" key="13">
    <source>
        <dbReference type="Proteomes" id="UP000220840"/>
    </source>
</evidence>
<evidence type="ECO:0000256" key="9">
    <source>
        <dbReference type="ARBA" id="ARBA00035611"/>
    </source>
</evidence>
<evidence type="ECO:0000256" key="6">
    <source>
        <dbReference type="ARBA" id="ARBA00022692"/>
    </source>
</evidence>
<dbReference type="Pfam" id="PF02653">
    <property type="entry name" value="BPD_transp_2"/>
    <property type="match status" value="1"/>
</dbReference>
<feature type="transmembrane region" description="Helical" evidence="11">
    <location>
        <begin position="191"/>
        <end position="210"/>
    </location>
</feature>
<evidence type="ECO:0000256" key="2">
    <source>
        <dbReference type="ARBA" id="ARBA00022448"/>
    </source>
</evidence>
<evidence type="ECO:0000256" key="10">
    <source>
        <dbReference type="ARBA" id="ARBA00035686"/>
    </source>
</evidence>
<dbReference type="EMBL" id="PDCJ01000001">
    <property type="protein sequence ID" value="PEG32330.1"/>
    <property type="molecule type" value="Genomic_DNA"/>
</dbReference>
<dbReference type="PANTHER" id="PTHR32196:SF32">
    <property type="entry name" value="XYLOSE TRANSPORT SYSTEM PERMEASE PROTEIN XYLH"/>
    <property type="match status" value="1"/>
</dbReference>
<evidence type="ECO:0000256" key="5">
    <source>
        <dbReference type="ARBA" id="ARBA00022597"/>
    </source>
</evidence>
<feature type="transmembrane region" description="Helical" evidence="11">
    <location>
        <begin position="258"/>
        <end position="283"/>
    </location>
</feature>
<protein>
    <recommendedName>
        <fullName evidence="10">Xylose transport system permease protein XylH</fullName>
    </recommendedName>
</protein>
<evidence type="ECO:0000256" key="8">
    <source>
        <dbReference type="ARBA" id="ARBA00023136"/>
    </source>
</evidence>
<evidence type="ECO:0000256" key="1">
    <source>
        <dbReference type="ARBA" id="ARBA00004651"/>
    </source>
</evidence>
<feature type="transmembrane region" description="Helical" evidence="11">
    <location>
        <begin position="66"/>
        <end position="82"/>
    </location>
</feature>
<evidence type="ECO:0000256" key="3">
    <source>
        <dbReference type="ARBA" id="ARBA00022475"/>
    </source>
</evidence>
<organism evidence="12 13">
    <name type="scientific">Clostridium neonatale</name>
    <dbReference type="NCBI Taxonomy" id="137838"/>
    <lineage>
        <taxon>Bacteria</taxon>
        <taxon>Bacillati</taxon>
        <taxon>Bacillota</taxon>
        <taxon>Clostridia</taxon>
        <taxon>Eubacteriales</taxon>
        <taxon>Clostridiaceae</taxon>
        <taxon>Clostridium</taxon>
    </lineage>
</organism>
<dbReference type="NCBIfam" id="NF040906">
    <property type="entry name" value="GguB"/>
    <property type="match status" value="1"/>
</dbReference>
<dbReference type="GO" id="GO:0022857">
    <property type="term" value="F:transmembrane transporter activity"/>
    <property type="evidence" value="ECO:0007669"/>
    <property type="project" value="InterPro"/>
</dbReference>
<accession>A0A2A7ML94</accession>
<proteinExistence type="predicted"/>
<dbReference type="GO" id="GO:0005886">
    <property type="term" value="C:plasma membrane"/>
    <property type="evidence" value="ECO:0007669"/>
    <property type="project" value="UniProtKB-SubCell"/>
</dbReference>
<dbReference type="InterPro" id="IPR001851">
    <property type="entry name" value="ABC_transp_permease"/>
</dbReference>
<dbReference type="Proteomes" id="UP000220840">
    <property type="component" value="Unassembled WGS sequence"/>
</dbReference>
<name>A0A2A7ML94_9CLOT</name>
<evidence type="ECO:0000256" key="4">
    <source>
        <dbReference type="ARBA" id="ARBA00022519"/>
    </source>
</evidence>
<keyword evidence="4" id="KW-0997">Cell inner membrane</keyword>
<dbReference type="AlphaFoldDB" id="A0A2A7ML94"/>
<gene>
    <name evidence="12" type="ORF">CQ394_11735</name>
</gene>
<dbReference type="RefSeq" id="WP_058296474.1">
    <property type="nucleotide sequence ID" value="NZ_CAMRXG010000019.1"/>
</dbReference>
<keyword evidence="6 11" id="KW-0812">Transmembrane</keyword>
<dbReference type="PANTHER" id="PTHR32196">
    <property type="entry name" value="ABC TRANSPORTER PERMEASE PROTEIN YPHD-RELATED-RELATED"/>
    <property type="match status" value="1"/>
</dbReference>